<evidence type="ECO:0000259" key="4">
    <source>
        <dbReference type="PROSITE" id="PS01124"/>
    </source>
</evidence>
<name>A0A949K7V5_9FIRM</name>
<dbReference type="GO" id="GO:0003700">
    <property type="term" value="F:DNA-binding transcription factor activity"/>
    <property type="evidence" value="ECO:0007669"/>
    <property type="project" value="InterPro"/>
</dbReference>
<dbReference type="PANTHER" id="PTHR43280">
    <property type="entry name" value="ARAC-FAMILY TRANSCRIPTIONAL REGULATOR"/>
    <property type="match status" value="1"/>
</dbReference>
<dbReference type="RefSeq" id="WP_238721958.1">
    <property type="nucleotide sequence ID" value="NZ_JAHQCW010000020.1"/>
</dbReference>
<gene>
    <name evidence="5" type="ORF">KTH89_12650</name>
</gene>
<dbReference type="PRINTS" id="PR00032">
    <property type="entry name" value="HTHARAC"/>
</dbReference>
<dbReference type="PROSITE" id="PS01124">
    <property type="entry name" value="HTH_ARAC_FAMILY_2"/>
    <property type="match status" value="1"/>
</dbReference>
<dbReference type="SUPFAM" id="SSF46689">
    <property type="entry name" value="Homeodomain-like"/>
    <property type="match status" value="1"/>
</dbReference>
<dbReference type="SUPFAM" id="SSF51182">
    <property type="entry name" value="RmlC-like cupins"/>
    <property type="match status" value="1"/>
</dbReference>
<evidence type="ECO:0000256" key="2">
    <source>
        <dbReference type="ARBA" id="ARBA00023125"/>
    </source>
</evidence>
<proteinExistence type="predicted"/>
<keyword evidence="2" id="KW-0238">DNA-binding</keyword>
<evidence type="ECO:0000256" key="1">
    <source>
        <dbReference type="ARBA" id="ARBA00023015"/>
    </source>
</evidence>
<keyword evidence="1" id="KW-0805">Transcription regulation</keyword>
<protein>
    <submittedName>
        <fullName evidence="5">AraC family transcriptional regulator</fullName>
    </submittedName>
</protein>
<dbReference type="CDD" id="cd02208">
    <property type="entry name" value="cupin_RmlC-like"/>
    <property type="match status" value="1"/>
</dbReference>
<dbReference type="Gene3D" id="1.10.10.60">
    <property type="entry name" value="Homeodomain-like"/>
    <property type="match status" value="2"/>
</dbReference>
<accession>A0A949K7V5</accession>
<dbReference type="SMART" id="SM00342">
    <property type="entry name" value="HTH_ARAC"/>
    <property type="match status" value="1"/>
</dbReference>
<keyword evidence="3" id="KW-0804">Transcription</keyword>
<feature type="domain" description="HTH araC/xylS-type" evidence="4">
    <location>
        <begin position="190"/>
        <end position="288"/>
    </location>
</feature>
<comment type="caution">
    <text evidence="5">The sequence shown here is derived from an EMBL/GenBank/DDBJ whole genome shotgun (WGS) entry which is preliminary data.</text>
</comment>
<dbReference type="InterPro" id="IPR009057">
    <property type="entry name" value="Homeodomain-like_sf"/>
</dbReference>
<dbReference type="InterPro" id="IPR020449">
    <property type="entry name" value="Tscrpt_reg_AraC-type_HTH"/>
</dbReference>
<dbReference type="InterPro" id="IPR018060">
    <property type="entry name" value="HTH_AraC"/>
</dbReference>
<evidence type="ECO:0000256" key="3">
    <source>
        <dbReference type="ARBA" id="ARBA00023163"/>
    </source>
</evidence>
<dbReference type="InterPro" id="IPR018062">
    <property type="entry name" value="HTH_AraC-typ_CS"/>
</dbReference>
<dbReference type="InterPro" id="IPR003313">
    <property type="entry name" value="AraC-bd"/>
</dbReference>
<dbReference type="InterPro" id="IPR011051">
    <property type="entry name" value="RmlC_Cupin_sf"/>
</dbReference>
<keyword evidence="6" id="KW-1185">Reference proteome</keyword>
<dbReference type="Pfam" id="PF12833">
    <property type="entry name" value="HTH_18"/>
    <property type="match status" value="1"/>
</dbReference>
<dbReference type="AlphaFoldDB" id="A0A949K7V5"/>
<sequence>MQVPVKSDGSERVIYNNPEVPYYIHSSYLSAYDGFSAISHWHDDLEFIYIINGHMWYHINEDIVLLEEGNGIFVNSCQLHYGFSKDLSECHFVCILFHPEILSANRYIEDHYISPMIHDGAYPYVILKSEIPWHRKTLDKIKQAAGLEHLQNPALLMQLSALSIYIDLQTNLPPTDTKSLIPDQTRLLLKRMIRYIQEHYTEKITLKQIADSAGISKSQCGLLFQKHTGTSPIEYLTEYRLQQARTILKNTDKTMIETALESGFSGSSYFCETFKRKYGITPLQYRKSLSVYPI</sequence>
<dbReference type="Pfam" id="PF02311">
    <property type="entry name" value="AraC_binding"/>
    <property type="match status" value="1"/>
</dbReference>
<dbReference type="Proteomes" id="UP000712157">
    <property type="component" value="Unassembled WGS sequence"/>
</dbReference>
<reference evidence="5" key="1">
    <citation type="submission" date="2021-06" db="EMBL/GenBank/DDBJ databases">
        <title>Description of novel taxa of the family Lachnospiraceae.</title>
        <authorList>
            <person name="Chaplin A.V."/>
            <person name="Sokolova S.R."/>
            <person name="Pikina A.P."/>
            <person name="Korzhanova M."/>
            <person name="Belova V."/>
            <person name="Korostin D."/>
            <person name="Efimov B.A."/>
        </authorList>
    </citation>
    <scope>NUCLEOTIDE SEQUENCE</scope>
    <source>
        <strain evidence="5">ASD5720</strain>
    </source>
</reference>
<dbReference type="InterPro" id="IPR014710">
    <property type="entry name" value="RmlC-like_jellyroll"/>
</dbReference>
<dbReference type="Gene3D" id="2.60.120.10">
    <property type="entry name" value="Jelly Rolls"/>
    <property type="match status" value="1"/>
</dbReference>
<evidence type="ECO:0000313" key="5">
    <source>
        <dbReference type="EMBL" id="MBU9737392.1"/>
    </source>
</evidence>
<organism evidence="5 6">
    <name type="scientific">Diplocloster agilis</name>
    <dbReference type="NCBI Taxonomy" id="2850323"/>
    <lineage>
        <taxon>Bacteria</taxon>
        <taxon>Bacillati</taxon>
        <taxon>Bacillota</taxon>
        <taxon>Clostridia</taxon>
        <taxon>Lachnospirales</taxon>
        <taxon>Lachnospiraceae</taxon>
        <taxon>Diplocloster</taxon>
    </lineage>
</organism>
<dbReference type="EMBL" id="JAHQCW010000020">
    <property type="protein sequence ID" value="MBU9737392.1"/>
    <property type="molecule type" value="Genomic_DNA"/>
</dbReference>
<dbReference type="PROSITE" id="PS00041">
    <property type="entry name" value="HTH_ARAC_FAMILY_1"/>
    <property type="match status" value="1"/>
</dbReference>
<dbReference type="GO" id="GO:0043565">
    <property type="term" value="F:sequence-specific DNA binding"/>
    <property type="evidence" value="ECO:0007669"/>
    <property type="project" value="InterPro"/>
</dbReference>
<dbReference type="PANTHER" id="PTHR43280:SF28">
    <property type="entry name" value="HTH-TYPE TRANSCRIPTIONAL ACTIVATOR RHAS"/>
    <property type="match status" value="1"/>
</dbReference>
<evidence type="ECO:0000313" key="6">
    <source>
        <dbReference type="Proteomes" id="UP000712157"/>
    </source>
</evidence>